<evidence type="ECO:0000313" key="4">
    <source>
        <dbReference type="RefSeq" id="XP_005105661.1"/>
    </source>
</evidence>
<evidence type="ECO:0000256" key="1">
    <source>
        <dbReference type="SAM" id="Coils"/>
    </source>
</evidence>
<keyword evidence="1" id="KW-0175">Coiled coil</keyword>
<organism evidence="3 4">
    <name type="scientific">Aplysia californica</name>
    <name type="common">California sea hare</name>
    <dbReference type="NCBI Taxonomy" id="6500"/>
    <lineage>
        <taxon>Eukaryota</taxon>
        <taxon>Metazoa</taxon>
        <taxon>Spiralia</taxon>
        <taxon>Lophotrochozoa</taxon>
        <taxon>Mollusca</taxon>
        <taxon>Gastropoda</taxon>
        <taxon>Heterobranchia</taxon>
        <taxon>Euthyneura</taxon>
        <taxon>Tectipleura</taxon>
        <taxon>Aplysiida</taxon>
        <taxon>Aplysioidea</taxon>
        <taxon>Aplysiidae</taxon>
        <taxon>Aplysia</taxon>
    </lineage>
</organism>
<feature type="compositionally biased region" description="Basic residues" evidence="2">
    <location>
        <begin position="1"/>
        <end position="17"/>
    </location>
</feature>
<accession>A0ABM0K066</accession>
<name>A0ABM0K066_APLCA</name>
<sequence>MSAKKGAPKGKRPKSGKGKKEDVEDPAIVQLRKMTEDLREQNAELRESVTYYRDKLHAIVHHVIDCNVDNYKPTKGIALVDVPESDVTTMVTNLTITPGSSLHAYEVRMEELETRITQLNAELAKLLKLKLKVENGLKDMERMYTVEDLRVQGKRLWYDCCSTHIFVTPMETPRIELPVNGHITPAASDVMSSRPQSGVSDVTSIATSYADSQPEIPLLYLNVLNPRARSINLTPRGSEKAELEPPEKKLPGDTHIFDMHPGLRSLIIRSLSKRKGNACDWRLIAYRVGIPENLVNQWLRMRAPYAMALVMKVWGDSVGATVRMLHRHLVSPQMKAVVLAKRVADFYDVD</sequence>
<feature type="region of interest" description="Disordered" evidence="2">
    <location>
        <begin position="1"/>
        <end position="28"/>
    </location>
</feature>
<keyword evidence="3" id="KW-1185">Reference proteome</keyword>
<evidence type="ECO:0000313" key="5">
    <source>
        <dbReference type="RefSeq" id="XP_005105662.1"/>
    </source>
</evidence>
<gene>
    <name evidence="4 5" type="primary">LOC101853114</name>
</gene>
<evidence type="ECO:0000256" key="2">
    <source>
        <dbReference type="SAM" id="MobiDB-lite"/>
    </source>
</evidence>
<dbReference type="Proteomes" id="UP000694888">
    <property type="component" value="Unplaced"/>
</dbReference>
<evidence type="ECO:0000313" key="3">
    <source>
        <dbReference type="Proteomes" id="UP000694888"/>
    </source>
</evidence>
<dbReference type="GeneID" id="101853114"/>
<proteinExistence type="predicted"/>
<protein>
    <submittedName>
        <fullName evidence="4 5">Uncharacterized protein LOC101853114</fullName>
    </submittedName>
</protein>
<reference evidence="4 5" key="1">
    <citation type="submission" date="2025-05" db="UniProtKB">
        <authorList>
            <consortium name="RefSeq"/>
        </authorList>
    </citation>
    <scope>IDENTIFICATION</scope>
</reference>
<dbReference type="RefSeq" id="XP_005105662.1">
    <property type="nucleotide sequence ID" value="XM_005105605.2"/>
</dbReference>
<feature type="coiled-coil region" evidence="1">
    <location>
        <begin position="102"/>
        <end position="129"/>
    </location>
</feature>
<dbReference type="RefSeq" id="XP_005105661.1">
    <property type="nucleotide sequence ID" value="XM_005105604.2"/>
</dbReference>